<proteinExistence type="predicted"/>
<gene>
    <name evidence="1" type="ORF">TPC1_11464</name>
</gene>
<sequence>TIERFLGYGILDFDQDAKNASLSAISALIQAIGKQFNQKINYSIETGRTDLIQNIKMNDVMQKIIIRMKKWAENLMKYGLVFEHT</sequence>
<organism evidence="1">
    <name type="scientific">Trepomonas sp. PC1</name>
    <dbReference type="NCBI Taxonomy" id="1076344"/>
    <lineage>
        <taxon>Eukaryota</taxon>
        <taxon>Metamonada</taxon>
        <taxon>Diplomonadida</taxon>
        <taxon>Hexamitidae</taxon>
        <taxon>Hexamitinae</taxon>
        <taxon>Trepomonas</taxon>
    </lineage>
</organism>
<protein>
    <submittedName>
        <fullName evidence="1">Translational activator GCN1</fullName>
    </submittedName>
</protein>
<name>A0A146KFM4_9EUKA</name>
<evidence type="ECO:0000313" key="1">
    <source>
        <dbReference type="EMBL" id="JAP95522.1"/>
    </source>
</evidence>
<accession>A0A146KFM4</accession>
<feature type="non-terminal residue" evidence="1">
    <location>
        <position position="85"/>
    </location>
</feature>
<reference evidence="1" key="1">
    <citation type="submission" date="2015-07" db="EMBL/GenBank/DDBJ databases">
        <title>Adaptation to a free-living lifestyle via gene acquisitions in the diplomonad Trepomonas sp. PC1.</title>
        <authorList>
            <person name="Xu F."/>
            <person name="Jerlstrom-Hultqvist J."/>
            <person name="Kolisko M."/>
            <person name="Simpson A.G.B."/>
            <person name="Roger A.J."/>
            <person name="Svard S.G."/>
            <person name="Andersson J.O."/>
        </authorList>
    </citation>
    <scope>NUCLEOTIDE SEQUENCE</scope>
    <source>
        <strain evidence="1">PC1</strain>
    </source>
</reference>
<dbReference type="AlphaFoldDB" id="A0A146KFM4"/>
<feature type="non-terminal residue" evidence="1">
    <location>
        <position position="1"/>
    </location>
</feature>
<dbReference type="EMBL" id="GDID01001084">
    <property type="protein sequence ID" value="JAP95522.1"/>
    <property type="molecule type" value="Transcribed_RNA"/>
</dbReference>